<evidence type="ECO:0000256" key="2">
    <source>
        <dbReference type="ARBA" id="ARBA00010766"/>
    </source>
</evidence>
<dbReference type="AlphaFoldDB" id="A0A975YJI8"/>
<dbReference type="InterPro" id="IPR012762">
    <property type="entry name" value="Ubiq_biosynth_COQ9"/>
</dbReference>
<evidence type="ECO:0000256" key="4">
    <source>
        <dbReference type="ARBA" id="ARBA00022946"/>
    </source>
</evidence>
<comment type="similarity">
    <text evidence="2">Belongs to the COQ9 family.</text>
</comment>
<evidence type="ECO:0000256" key="6">
    <source>
        <dbReference type="ARBA" id="ARBA00058104"/>
    </source>
</evidence>
<dbReference type="KEGG" id="elio:KO353_14875"/>
<accession>A0A975YJI8</accession>
<protein>
    <submittedName>
        <fullName evidence="8">COQ9 family protein</fullName>
    </submittedName>
</protein>
<dbReference type="GO" id="GO:0008289">
    <property type="term" value="F:lipid binding"/>
    <property type="evidence" value="ECO:0007669"/>
    <property type="project" value="UniProtKB-KW"/>
</dbReference>
<sequence>MAEIERSLERDQAVLATLPHVPLDGWTRRALRAGLRDCGLDPRDLDLLFPQGPVEAIEVWCDLADRRMAEALAAEDLAAMKIRARVARAVMLRLGAVRGHKEAVSRAVALLTLPQNAPAAARTAFRTVDTIWRAIGDRSSDFSWYTKRASLGAIYGATLLYWLNDDSEDDARTAAFLDRRIEALMLIPKVQGRLRALGERLPDPFALLRRLRPAG</sequence>
<keyword evidence="9" id="KW-1185">Reference proteome</keyword>
<feature type="domain" description="COQ9 C-terminal" evidence="7">
    <location>
        <begin position="117"/>
        <end position="185"/>
    </location>
</feature>
<dbReference type="PANTHER" id="PTHR21427">
    <property type="entry name" value="UBIQUINONE BIOSYNTHESIS PROTEIN COQ9, MITOCHONDRIAL"/>
    <property type="match status" value="1"/>
</dbReference>
<dbReference type="NCBIfam" id="TIGR02396">
    <property type="entry name" value="diverge_rpsU"/>
    <property type="match status" value="1"/>
</dbReference>
<organism evidence="8 9">
    <name type="scientific">Elioraea tepida</name>
    <dbReference type="NCBI Taxonomy" id="2843330"/>
    <lineage>
        <taxon>Bacteria</taxon>
        <taxon>Pseudomonadati</taxon>
        <taxon>Pseudomonadota</taxon>
        <taxon>Alphaproteobacteria</taxon>
        <taxon>Acetobacterales</taxon>
        <taxon>Elioraeaceae</taxon>
        <taxon>Elioraea</taxon>
    </lineage>
</organism>
<dbReference type="Pfam" id="PF08511">
    <property type="entry name" value="COQ9"/>
    <property type="match status" value="1"/>
</dbReference>
<keyword evidence="5" id="KW-0446">Lipid-binding</keyword>
<proteinExistence type="inferred from homology"/>
<dbReference type="GO" id="GO:0006744">
    <property type="term" value="P:ubiquinone biosynthetic process"/>
    <property type="evidence" value="ECO:0007669"/>
    <property type="project" value="UniProtKB-KW"/>
</dbReference>
<keyword evidence="4" id="KW-0809">Transit peptide</keyword>
<reference evidence="8" key="1">
    <citation type="submission" date="2021-06" db="EMBL/GenBank/DDBJ databases">
        <title>Elioraea tepida, sp. nov., a moderately thermophilic aerobic anoxygenic phototrophic bacterium isolated from an alkaline siliceous hot spring mat community in Yellowstone National Park, WY, USA.</title>
        <authorList>
            <person name="Saini M.K."/>
            <person name="Yoshida S."/>
            <person name="Sebastian A."/>
            <person name="Hirose S."/>
            <person name="Hara E."/>
            <person name="Tamaki H."/>
            <person name="Soulier N.T."/>
            <person name="Albert I."/>
            <person name="Hanada S."/>
            <person name="Bryant D.A."/>
            <person name="Tank M."/>
        </authorList>
    </citation>
    <scope>NUCLEOTIDE SEQUENCE</scope>
    <source>
        <strain evidence="8">MS-P2</strain>
    </source>
</reference>
<dbReference type="Proteomes" id="UP000694001">
    <property type="component" value="Chromosome"/>
</dbReference>
<evidence type="ECO:0000313" key="9">
    <source>
        <dbReference type="Proteomes" id="UP000694001"/>
    </source>
</evidence>
<dbReference type="InterPro" id="IPR013718">
    <property type="entry name" value="COQ9_C"/>
</dbReference>
<evidence type="ECO:0000256" key="1">
    <source>
        <dbReference type="ARBA" id="ARBA00004749"/>
    </source>
</evidence>
<comment type="pathway">
    <text evidence="1">Cofactor biosynthesis; ubiquinone biosynthesis.</text>
</comment>
<evidence type="ECO:0000256" key="5">
    <source>
        <dbReference type="ARBA" id="ARBA00023121"/>
    </source>
</evidence>
<gene>
    <name evidence="8" type="ORF">KO353_14875</name>
</gene>
<evidence type="ECO:0000313" key="8">
    <source>
        <dbReference type="EMBL" id="QXM24503.1"/>
    </source>
</evidence>
<keyword evidence="3" id="KW-0831">Ubiquinone biosynthesis</keyword>
<evidence type="ECO:0000259" key="7">
    <source>
        <dbReference type="Pfam" id="PF08511"/>
    </source>
</evidence>
<comment type="function">
    <text evidence="6">Membrane-associated protein that warps the membrane surface to access and bind aromatic isoprenes with high specificity, including ubiquinone (CoQ) isoprene intermediates and presents them directly to COQ7, therefore facilitating the COQ7-mediated hydroxylase step. Participates in the biosynthesis of coenzyme Q, also named ubiquinone, an essential lipid-soluble electron transporter for aerobic cellular respiration.</text>
</comment>
<dbReference type="RefSeq" id="WP_218285560.1">
    <property type="nucleotide sequence ID" value="NZ_CP076448.1"/>
</dbReference>
<evidence type="ECO:0000256" key="3">
    <source>
        <dbReference type="ARBA" id="ARBA00022688"/>
    </source>
</evidence>
<name>A0A975YJI8_9PROT</name>
<dbReference type="EMBL" id="CP076448">
    <property type="protein sequence ID" value="QXM24503.1"/>
    <property type="molecule type" value="Genomic_DNA"/>
</dbReference>
<dbReference type="PANTHER" id="PTHR21427:SF19">
    <property type="entry name" value="UBIQUINONE BIOSYNTHESIS PROTEIN COQ9, MITOCHONDRIAL"/>
    <property type="match status" value="1"/>
</dbReference>